<gene>
    <name evidence="2" type="ORF">PUW55_01365</name>
</gene>
<evidence type="ECO:0000256" key="1">
    <source>
        <dbReference type="SAM" id="MobiDB-lite"/>
    </source>
</evidence>
<dbReference type="Proteomes" id="UP001219009">
    <property type="component" value="Chromosome"/>
</dbReference>
<name>A0AAX3NK51_BIFBR</name>
<dbReference type="RefSeq" id="WP_052828834.1">
    <property type="nucleotide sequence ID" value="NZ_CP021391.1"/>
</dbReference>
<evidence type="ECO:0000313" key="2">
    <source>
        <dbReference type="EMBL" id="WEB55069.1"/>
    </source>
</evidence>
<feature type="region of interest" description="Disordered" evidence="1">
    <location>
        <begin position="87"/>
        <end position="112"/>
    </location>
</feature>
<evidence type="ECO:0000313" key="3">
    <source>
        <dbReference type="Proteomes" id="UP001219009"/>
    </source>
</evidence>
<organism evidence="2 3">
    <name type="scientific">Bifidobacterium breve</name>
    <dbReference type="NCBI Taxonomy" id="1685"/>
    <lineage>
        <taxon>Bacteria</taxon>
        <taxon>Bacillati</taxon>
        <taxon>Actinomycetota</taxon>
        <taxon>Actinomycetes</taxon>
        <taxon>Bifidobacteriales</taxon>
        <taxon>Bifidobacteriaceae</taxon>
        <taxon>Bifidobacterium</taxon>
    </lineage>
</organism>
<dbReference type="AlphaFoldDB" id="A0AAX3NK51"/>
<proteinExistence type="predicted"/>
<accession>A0AAX3NK51</accession>
<sequence length="112" mass="11883">MSGHRDSVSWVSPGWTSIAQLAVNAVFMIAAPFLPSRQLVCAVELMMLGLSGQLLTAYLEGRRAGVVFATLLGVSATKEVRSVRITRVRGSSRSEPGTTSLSSDSDGEGDRI</sequence>
<dbReference type="EMBL" id="CP118083">
    <property type="protein sequence ID" value="WEB55069.1"/>
    <property type="molecule type" value="Genomic_DNA"/>
</dbReference>
<feature type="compositionally biased region" description="Polar residues" evidence="1">
    <location>
        <begin position="89"/>
        <end position="104"/>
    </location>
</feature>
<protein>
    <submittedName>
        <fullName evidence="2">Uncharacterized protein</fullName>
    </submittedName>
</protein>
<reference evidence="2" key="1">
    <citation type="submission" date="2023-02" db="EMBL/GenBank/DDBJ databases">
        <authorList>
            <person name="Whidbey C."/>
        </authorList>
    </citation>
    <scope>NUCLEOTIDE SEQUENCE</scope>
    <source>
        <strain evidence="2">VSI11</strain>
    </source>
</reference>